<evidence type="ECO:0000313" key="7">
    <source>
        <dbReference type="EMBL" id="XFO67078.1"/>
    </source>
</evidence>
<dbReference type="PIRSF" id="PIRSF019015">
    <property type="entry name" value="P60_peptidase_YkfC"/>
    <property type="match status" value="1"/>
</dbReference>
<evidence type="ECO:0000313" key="8">
    <source>
        <dbReference type="Proteomes" id="UP000216752"/>
    </source>
</evidence>
<evidence type="ECO:0000256" key="4">
    <source>
        <dbReference type="ARBA" id="ARBA00022807"/>
    </source>
</evidence>
<feature type="domain" description="NlpC/P60" evidence="6">
    <location>
        <begin position="299"/>
        <end position="425"/>
    </location>
</feature>
<reference evidence="7" key="1">
    <citation type="submission" date="2024-05" db="EMBL/GenBank/DDBJ databases">
        <title>Isolation and characterization of Sporomusa carbonis sp. nov., a carboxydotrophic hydrogenogen in the genus of Sporomusa isolated from a charcoal burning pile.</title>
        <authorList>
            <person name="Boeer T."/>
            <person name="Rosenbaum F."/>
            <person name="Eysell L."/>
            <person name="Mueller V."/>
            <person name="Daniel R."/>
            <person name="Poehlein A."/>
        </authorList>
    </citation>
    <scope>NUCLEOTIDE SEQUENCE [LARGE SCALE GENOMIC DNA]</scope>
    <source>
        <strain evidence="7">DSM 10669</strain>
    </source>
</reference>
<organism evidence="7 8">
    <name type="scientific">Sporomusa silvacetica DSM 10669</name>
    <dbReference type="NCBI Taxonomy" id="1123289"/>
    <lineage>
        <taxon>Bacteria</taxon>
        <taxon>Bacillati</taxon>
        <taxon>Bacillota</taxon>
        <taxon>Negativicutes</taxon>
        <taxon>Selenomonadales</taxon>
        <taxon>Sporomusaceae</taxon>
        <taxon>Sporomusa</taxon>
    </lineage>
</organism>
<keyword evidence="8" id="KW-1185">Reference proteome</keyword>
<evidence type="ECO:0000259" key="6">
    <source>
        <dbReference type="PROSITE" id="PS51935"/>
    </source>
</evidence>
<dbReference type="RefSeq" id="WP_094605186.1">
    <property type="nucleotide sequence ID" value="NZ_CP155573.1"/>
</dbReference>
<dbReference type="PANTHER" id="PTHR47053">
    <property type="entry name" value="MUREIN DD-ENDOPEPTIDASE MEPH-RELATED"/>
    <property type="match status" value="1"/>
</dbReference>
<keyword evidence="2" id="KW-0645">Protease</keyword>
<dbReference type="Gene3D" id="3.90.1720.10">
    <property type="entry name" value="endopeptidase domain like (from Nostoc punctiforme)"/>
    <property type="match status" value="1"/>
</dbReference>
<dbReference type="InterPro" id="IPR039439">
    <property type="entry name" value="SH3b1_dom"/>
</dbReference>
<gene>
    <name evidence="7" type="ORF">SPSIL_032570</name>
</gene>
<sequence length="443" mass="49407">MKRLLLFVTMVTMVTMAAFVGPVAAADAYKVMPNVAPMMLNETFWINKLQEPNQVILEHKQIAAFNQAVIDKSPDTVFDLRQYPSQLSKEKLVSLIAIPKPPEDMEYVNGKTVTTDYYSTLAAKCNIDAIAPSTPVRFAFTVARANIRTYPTNDFVADKSDDHEFDLLQETAIDPAEPAVILHESLNKDWYYVQTYNYRGWLPAKALAVAANRQEWLEYLDAAEFLTVTARKITIGDNVFAMGAKLPLADSKVSLLREKQVKADGNYTVKLPVCGSQGELVFERAAVPIDNQVVRGYLPYTRANIISQVFKLHGQRYGWGGMHDSWDCSSLVLDVYRSFGLKLPRNADEQELAAGRTIAFSGNDRVTQINKLEPGDAIYMPGHVMIYLGEEPDGHPYAIHSLGGYSTDEGRISVMRVVVSDLSLKTRSGKTFLNALTNGKEFQ</sequence>
<accession>A0ABZ3INY1</accession>
<evidence type="ECO:0000256" key="3">
    <source>
        <dbReference type="ARBA" id="ARBA00022801"/>
    </source>
</evidence>
<dbReference type="InterPro" id="IPR038765">
    <property type="entry name" value="Papain-like_cys_pep_sf"/>
</dbReference>
<feature type="chain" id="PRO_5045506934" description="NlpC/P60 domain-containing protein" evidence="5">
    <location>
        <begin position="18"/>
        <end position="443"/>
    </location>
</feature>
<dbReference type="SUPFAM" id="SSF54001">
    <property type="entry name" value="Cysteine proteinases"/>
    <property type="match status" value="1"/>
</dbReference>
<dbReference type="Proteomes" id="UP000216752">
    <property type="component" value="Chromosome"/>
</dbReference>
<name>A0ABZ3INY1_9FIRM</name>
<evidence type="ECO:0000256" key="2">
    <source>
        <dbReference type="ARBA" id="ARBA00022670"/>
    </source>
</evidence>
<keyword evidence="3" id="KW-0378">Hydrolase</keyword>
<evidence type="ECO:0000256" key="1">
    <source>
        <dbReference type="ARBA" id="ARBA00007074"/>
    </source>
</evidence>
<keyword evidence="4" id="KW-0788">Thiol protease</keyword>
<comment type="similarity">
    <text evidence="1">Belongs to the peptidase C40 family.</text>
</comment>
<dbReference type="Pfam" id="PF12913">
    <property type="entry name" value="SH3_6"/>
    <property type="match status" value="1"/>
</dbReference>
<evidence type="ECO:0000256" key="5">
    <source>
        <dbReference type="SAM" id="SignalP"/>
    </source>
</evidence>
<dbReference type="EMBL" id="CP155573">
    <property type="protein sequence ID" value="XFO67078.1"/>
    <property type="molecule type" value="Genomic_DNA"/>
</dbReference>
<dbReference type="InterPro" id="IPR051202">
    <property type="entry name" value="Peptidase_C40"/>
</dbReference>
<protein>
    <recommendedName>
        <fullName evidence="6">NlpC/P60 domain-containing protein</fullName>
    </recommendedName>
</protein>
<dbReference type="InterPro" id="IPR000064">
    <property type="entry name" value="NLP_P60_dom"/>
</dbReference>
<feature type="signal peptide" evidence="5">
    <location>
        <begin position="1"/>
        <end position="17"/>
    </location>
</feature>
<keyword evidence="5" id="KW-0732">Signal</keyword>
<proteinExistence type="inferred from homology"/>
<dbReference type="PROSITE" id="PS51935">
    <property type="entry name" value="NLPC_P60"/>
    <property type="match status" value="1"/>
</dbReference>
<dbReference type="Pfam" id="PF00877">
    <property type="entry name" value="NLPC_P60"/>
    <property type="match status" value="1"/>
</dbReference>
<dbReference type="PANTHER" id="PTHR47053:SF1">
    <property type="entry name" value="MUREIN DD-ENDOPEPTIDASE MEPH-RELATED"/>
    <property type="match status" value="1"/>
</dbReference>
<dbReference type="InterPro" id="IPR027017">
    <property type="entry name" value="P60_peptidase_YkfC"/>
</dbReference>